<organism evidence="2 3">
    <name type="scientific">Brassica napus</name>
    <name type="common">Rape</name>
    <dbReference type="NCBI Taxonomy" id="3708"/>
    <lineage>
        <taxon>Eukaryota</taxon>
        <taxon>Viridiplantae</taxon>
        <taxon>Streptophyta</taxon>
        <taxon>Embryophyta</taxon>
        <taxon>Tracheophyta</taxon>
        <taxon>Spermatophyta</taxon>
        <taxon>Magnoliopsida</taxon>
        <taxon>eudicotyledons</taxon>
        <taxon>Gunneridae</taxon>
        <taxon>Pentapetalae</taxon>
        <taxon>rosids</taxon>
        <taxon>malvids</taxon>
        <taxon>Brassicales</taxon>
        <taxon>Brassicaceae</taxon>
        <taxon>Brassiceae</taxon>
        <taxon>Brassica</taxon>
    </lineage>
</organism>
<feature type="compositionally biased region" description="Basic residues" evidence="1">
    <location>
        <begin position="49"/>
        <end position="63"/>
    </location>
</feature>
<keyword evidence="3" id="KW-1185">Reference proteome</keyword>
<feature type="region of interest" description="Disordered" evidence="1">
    <location>
        <begin position="21"/>
        <end position="77"/>
    </location>
</feature>
<name>A0A078GW17_BRANA</name>
<dbReference type="AlphaFoldDB" id="A0A078GW17"/>
<evidence type="ECO:0000313" key="2">
    <source>
        <dbReference type="EMBL" id="CDY29696.1"/>
    </source>
</evidence>
<proteinExistence type="predicted"/>
<reference evidence="2 3" key="1">
    <citation type="journal article" date="2014" name="Science">
        <title>Plant genetics. Early allopolyploid evolution in the post-Neolithic Brassica napus oilseed genome.</title>
        <authorList>
            <person name="Chalhoub B."/>
            <person name="Denoeud F."/>
            <person name="Liu S."/>
            <person name="Parkin I.A."/>
            <person name="Tang H."/>
            <person name="Wang X."/>
            <person name="Chiquet J."/>
            <person name="Belcram H."/>
            <person name="Tong C."/>
            <person name="Samans B."/>
            <person name="Correa M."/>
            <person name="Da Silva C."/>
            <person name="Just J."/>
            <person name="Falentin C."/>
            <person name="Koh C.S."/>
            <person name="Le Clainche I."/>
            <person name="Bernard M."/>
            <person name="Bento P."/>
            <person name="Noel B."/>
            <person name="Labadie K."/>
            <person name="Alberti A."/>
            <person name="Charles M."/>
            <person name="Arnaud D."/>
            <person name="Guo H."/>
            <person name="Daviaud C."/>
            <person name="Alamery S."/>
            <person name="Jabbari K."/>
            <person name="Zhao M."/>
            <person name="Edger P.P."/>
            <person name="Chelaifa H."/>
            <person name="Tack D."/>
            <person name="Lassalle G."/>
            <person name="Mestiri I."/>
            <person name="Schnel N."/>
            <person name="Le Paslier M.C."/>
            <person name="Fan G."/>
            <person name="Renault V."/>
            <person name="Bayer P.E."/>
            <person name="Golicz A.A."/>
            <person name="Manoli S."/>
            <person name="Lee T.H."/>
            <person name="Thi V.H."/>
            <person name="Chalabi S."/>
            <person name="Hu Q."/>
            <person name="Fan C."/>
            <person name="Tollenaere R."/>
            <person name="Lu Y."/>
            <person name="Battail C."/>
            <person name="Shen J."/>
            <person name="Sidebottom C.H."/>
            <person name="Wang X."/>
            <person name="Canaguier A."/>
            <person name="Chauveau A."/>
            <person name="Berard A."/>
            <person name="Deniot G."/>
            <person name="Guan M."/>
            <person name="Liu Z."/>
            <person name="Sun F."/>
            <person name="Lim Y.P."/>
            <person name="Lyons E."/>
            <person name="Town C.D."/>
            <person name="Bancroft I."/>
            <person name="Wang X."/>
            <person name="Meng J."/>
            <person name="Ma J."/>
            <person name="Pires J.C."/>
            <person name="King G.J."/>
            <person name="Brunel D."/>
            <person name="Delourme R."/>
            <person name="Renard M."/>
            <person name="Aury J.M."/>
            <person name="Adams K.L."/>
            <person name="Batley J."/>
            <person name="Snowdon R.J."/>
            <person name="Tost J."/>
            <person name="Edwards D."/>
            <person name="Zhou Y."/>
            <person name="Hua W."/>
            <person name="Sharpe A.G."/>
            <person name="Paterson A.H."/>
            <person name="Guan C."/>
            <person name="Wincker P."/>
        </authorList>
    </citation>
    <scope>NUCLEOTIDE SEQUENCE [LARGE SCALE GENOMIC DNA]</scope>
    <source>
        <strain evidence="3">cv. Darmor-bzh</strain>
    </source>
</reference>
<protein>
    <submittedName>
        <fullName evidence="2">BnaA04g17310D protein</fullName>
    </submittedName>
</protein>
<sequence length="156" mass="18276">MVVLAWRDDCEFKIGEISRVHQHEKRDAASSTENKTRRRSRKLRDLGNKKKRRRMRIKGRKAQRGGDIRNPRDQKRSDFTATSDFRYAFFRSTFIPFRDSLMFSQQVSTMAISPVELRKDFLLFLKHAHAHVDYSFFASSASGNGEVMESKKLLSE</sequence>
<dbReference type="EMBL" id="LK032241">
    <property type="protein sequence ID" value="CDY29696.1"/>
    <property type="molecule type" value="Genomic_DNA"/>
</dbReference>
<feature type="compositionally biased region" description="Basic and acidic residues" evidence="1">
    <location>
        <begin position="64"/>
        <end position="77"/>
    </location>
</feature>
<accession>A0A078GW17</accession>
<gene>
    <name evidence="2" type="primary">BnaA04g17310D</name>
    <name evidence="2" type="ORF">GSBRNA2T00043474001</name>
</gene>
<dbReference type="PaxDb" id="3708-A0A078GW17"/>
<dbReference type="Gramene" id="CDY29696">
    <property type="protein sequence ID" value="CDY29696"/>
    <property type="gene ID" value="GSBRNA2T00043474001"/>
</dbReference>
<evidence type="ECO:0000313" key="3">
    <source>
        <dbReference type="Proteomes" id="UP000028999"/>
    </source>
</evidence>
<evidence type="ECO:0000256" key="1">
    <source>
        <dbReference type="SAM" id="MobiDB-lite"/>
    </source>
</evidence>
<dbReference type="Proteomes" id="UP000028999">
    <property type="component" value="Unassembled WGS sequence"/>
</dbReference>